<evidence type="ECO:0000313" key="3">
    <source>
        <dbReference type="Proteomes" id="UP000799770"/>
    </source>
</evidence>
<dbReference type="EMBL" id="ML977324">
    <property type="protein sequence ID" value="KAF2114932.1"/>
    <property type="molecule type" value="Genomic_DNA"/>
</dbReference>
<name>A0A6A5Z672_9PLEO</name>
<reference evidence="2" key="1">
    <citation type="journal article" date="2020" name="Stud. Mycol.">
        <title>101 Dothideomycetes genomes: a test case for predicting lifestyles and emergence of pathogens.</title>
        <authorList>
            <person name="Haridas S."/>
            <person name="Albert R."/>
            <person name="Binder M."/>
            <person name="Bloem J."/>
            <person name="Labutti K."/>
            <person name="Salamov A."/>
            <person name="Andreopoulos B."/>
            <person name="Baker S."/>
            <person name="Barry K."/>
            <person name="Bills G."/>
            <person name="Bluhm B."/>
            <person name="Cannon C."/>
            <person name="Castanera R."/>
            <person name="Culley D."/>
            <person name="Daum C."/>
            <person name="Ezra D."/>
            <person name="Gonzalez J."/>
            <person name="Henrissat B."/>
            <person name="Kuo A."/>
            <person name="Liang C."/>
            <person name="Lipzen A."/>
            <person name="Lutzoni F."/>
            <person name="Magnuson J."/>
            <person name="Mondo S."/>
            <person name="Nolan M."/>
            <person name="Ohm R."/>
            <person name="Pangilinan J."/>
            <person name="Park H.-J."/>
            <person name="Ramirez L."/>
            <person name="Alfaro M."/>
            <person name="Sun H."/>
            <person name="Tritt A."/>
            <person name="Yoshinaga Y."/>
            <person name="Zwiers L.-H."/>
            <person name="Turgeon B."/>
            <person name="Goodwin S."/>
            <person name="Spatafora J."/>
            <person name="Crous P."/>
            <person name="Grigoriev I."/>
        </authorList>
    </citation>
    <scope>NUCLEOTIDE SEQUENCE</scope>
    <source>
        <strain evidence="2">CBS 627.86</strain>
    </source>
</reference>
<dbReference type="Proteomes" id="UP000799770">
    <property type="component" value="Unassembled WGS sequence"/>
</dbReference>
<feature type="region of interest" description="Disordered" evidence="1">
    <location>
        <begin position="246"/>
        <end position="295"/>
    </location>
</feature>
<accession>A0A6A5Z672</accession>
<feature type="region of interest" description="Disordered" evidence="1">
    <location>
        <begin position="14"/>
        <end position="51"/>
    </location>
</feature>
<gene>
    <name evidence="2" type="ORF">BDV96DRAFT_576138</name>
</gene>
<organism evidence="2 3">
    <name type="scientific">Lophiotrema nucula</name>
    <dbReference type="NCBI Taxonomy" id="690887"/>
    <lineage>
        <taxon>Eukaryota</taxon>
        <taxon>Fungi</taxon>
        <taxon>Dikarya</taxon>
        <taxon>Ascomycota</taxon>
        <taxon>Pezizomycotina</taxon>
        <taxon>Dothideomycetes</taxon>
        <taxon>Pleosporomycetidae</taxon>
        <taxon>Pleosporales</taxon>
        <taxon>Lophiotremataceae</taxon>
        <taxon>Lophiotrema</taxon>
    </lineage>
</organism>
<dbReference type="AlphaFoldDB" id="A0A6A5Z672"/>
<feature type="compositionally biased region" description="Acidic residues" evidence="1">
    <location>
        <begin position="28"/>
        <end position="39"/>
    </location>
</feature>
<proteinExistence type="predicted"/>
<dbReference type="OrthoDB" id="3796452at2759"/>
<evidence type="ECO:0000256" key="1">
    <source>
        <dbReference type="SAM" id="MobiDB-lite"/>
    </source>
</evidence>
<keyword evidence="3" id="KW-1185">Reference proteome</keyword>
<evidence type="ECO:0000313" key="2">
    <source>
        <dbReference type="EMBL" id="KAF2114932.1"/>
    </source>
</evidence>
<protein>
    <submittedName>
        <fullName evidence="2">Uncharacterized protein</fullName>
    </submittedName>
</protein>
<sequence length="295" mass="33382">MAGAWQFLALQQKPANAKDPQVVQSPEVEVDDQDDEWYDTESTASGYSPVKKLQNANGDSSLVNVKSLSPQEEAVLLPYMPALFGTDLPPVGLEIQVAYENVNKQLRQLWLNHRGRMDIVDICQSAKETLERQNGLFPGNFTLKAFGKRPKPWRRYNVFKFERRWIDYFLREAEAHKDPEAMTESEIMDRKKWSSIPYELTLDCNRGDVLKLWDEWHEKKRVHIPTLPAAELQVDAKEPDLVTYVNGEAGGHGESPRTMMPPTSTDADALTSDGFEGVDDSTTTESQAEAIDARP</sequence>